<evidence type="ECO:0000313" key="2">
    <source>
        <dbReference type="EMBL" id="TKR77854.1"/>
    </source>
</evidence>
<gene>
    <name evidence="2" type="ORF">L596_018755</name>
</gene>
<reference evidence="2 3" key="2">
    <citation type="journal article" date="2019" name="G3 (Bethesda)">
        <title>Hybrid Assembly of the Genome of the Entomopathogenic Nematode Steinernema carpocapsae Identifies the X-Chromosome.</title>
        <authorList>
            <person name="Serra L."/>
            <person name="Macchietto M."/>
            <person name="Macias-Munoz A."/>
            <person name="McGill C.J."/>
            <person name="Rodriguez I.M."/>
            <person name="Rodriguez B."/>
            <person name="Murad R."/>
            <person name="Mortazavi A."/>
        </authorList>
    </citation>
    <scope>NUCLEOTIDE SEQUENCE [LARGE SCALE GENOMIC DNA]</scope>
    <source>
        <strain evidence="2 3">ALL</strain>
    </source>
</reference>
<accession>A0A4U5N629</accession>
<sequence>MASVWRCKLFSVKHGHQPAKCAEAPCHAKDYSNLEEEIANGIFGKISSVLRRKLHIFVDYLADIMEDREDRLFEAFPEDDDAAEVSDEDENSENDTPLERFYYNHSNSPPCSDVQGMAWQGASAHLRRTYGSQTTGRSVTNDVKPTGCLPRVRHKEDDSV</sequence>
<feature type="compositionally biased region" description="Acidic residues" evidence="1">
    <location>
        <begin position="77"/>
        <end position="93"/>
    </location>
</feature>
<keyword evidence="3" id="KW-1185">Reference proteome</keyword>
<evidence type="ECO:0000256" key="1">
    <source>
        <dbReference type="SAM" id="MobiDB-lite"/>
    </source>
</evidence>
<feature type="region of interest" description="Disordered" evidence="1">
    <location>
        <begin position="129"/>
        <end position="160"/>
    </location>
</feature>
<proteinExistence type="predicted"/>
<dbReference type="EMBL" id="AZBU02000005">
    <property type="protein sequence ID" value="TKR77854.1"/>
    <property type="molecule type" value="Genomic_DNA"/>
</dbReference>
<evidence type="ECO:0000313" key="3">
    <source>
        <dbReference type="Proteomes" id="UP000298663"/>
    </source>
</evidence>
<dbReference type="OrthoDB" id="165352at2759"/>
<organism evidence="2 3">
    <name type="scientific">Steinernema carpocapsae</name>
    <name type="common">Entomopathogenic nematode</name>
    <dbReference type="NCBI Taxonomy" id="34508"/>
    <lineage>
        <taxon>Eukaryota</taxon>
        <taxon>Metazoa</taxon>
        <taxon>Ecdysozoa</taxon>
        <taxon>Nematoda</taxon>
        <taxon>Chromadorea</taxon>
        <taxon>Rhabditida</taxon>
        <taxon>Tylenchina</taxon>
        <taxon>Panagrolaimomorpha</taxon>
        <taxon>Strongyloidoidea</taxon>
        <taxon>Steinernematidae</taxon>
        <taxon>Steinernema</taxon>
    </lineage>
</organism>
<dbReference type="Proteomes" id="UP000298663">
    <property type="component" value="Unassembled WGS sequence"/>
</dbReference>
<feature type="region of interest" description="Disordered" evidence="1">
    <location>
        <begin position="77"/>
        <end position="100"/>
    </location>
</feature>
<protein>
    <submittedName>
        <fullName evidence="2">Uncharacterized protein</fullName>
    </submittedName>
</protein>
<reference evidence="2 3" key="1">
    <citation type="journal article" date="2015" name="Genome Biol.">
        <title>Comparative genomics of Steinernema reveals deeply conserved gene regulatory networks.</title>
        <authorList>
            <person name="Dillman A.R."/>
            <person name="Macchietto M."/>
            <person name="Porter C.F."/>
            <person name="Rogers A."/>
            <person name="Williams B."/>
            <person name="Antoshechkin I."/>
            <person name="Lee M.M."/>
            <person name="Goodwin Z."/>
            <person name="Lu X."/>
            <person name="Lewis E.E."/>
            <person name="Goodrich-Blair H."/>
            <person name="Stock S.P."/>
            <person name="Adams B.J."/>
            <person name="Sternberg P.W."/>
            <person name="Mortazavi A."/>
        </authorList>
    </citation>
    <scope>NUCLEOTIDE SEQUENCE [LARGE SCALE GENOMIC DNA]</scope>
    <source>
        <strain evidence="2 3">ALL</strain>
    </source>
</reference>
<dbReference type="AlphaFoldDB" id="A0A4U5N629"/>
<name>A0A4U5N629_STECR</name>
<comment type="caution">
    <text evidence="2">The sequence shown here is derived from an EMBL/GenBank/DDBJ whole genome shotgun (WGS) entry which is preliminary data.</text>
</comment>
<feature type="compositionally biased region" description="Polar residues" evidence="1">
    <location>
        <begin position="130"/>
        <end position="143"/>
    </location>
</feature>